<dbReference type="PANTHER" id="PTHR19306:SF6">
    <property type="entry name" value="STRUCTURAL MAINTENANCE OF CHROMOSOMES PROTEIN 6"/>
    <property type="match status" value="1"/>
</dbReference>
<keyword evidence="7" id="KW-0067">ATP-binding</keyword>
<evidence type="ECO:0000256" key="13">
    <source>
        <dbReference type="SAM" id="Coils"/>
    </source>
</evidence>
<evidence type="ECO:0000256" key="9">
    <source>
        <dbReference type="ARBA" id="ARBA00023172"/>
    </source>
</evidence>
<evidence type="ECO:0000256" key="1">
    <source>
        <dbReference type="ARBA" id="ARBA00004123"/>
    </source>
</evidence>
<dbReference type="Gene3D" id="3.40.50.300">
    <property type="entry name" value="P-loop containing nucleotide triphosphate hydrolases"/>
    <property type="match status" value="2"/>
</dbReference>
<keyword evidence="4" id="KW-0158">Chromosome</keyword>
<keyword evidence="6" id="KW-0227">DNA damage</keyword>
<evidence type="ECO:0000256" key="7">
    <source>
        <dbReference type="ARBA" id="ARBA00022840"/>
    </source>
</evidence>
<dbReference type="Proteomes" id="UP000005408">
    <property type="component" value="Unassembled WGS sequence"/>
</dbReference>
<keyword evidence="10" id="KW-0234">DNA repair</keyword>
<dbReference type="GO" id="GO:0016887">
    <property type="term" value="F:ATP hydrolysis activity"/>
    <property type="evidence" value="ECO:0007669"/>
    <property type="project" value="InterPro"/>
</dbReference>
<evidence type="ECO:0000256" key="10">
    <source>
        <dbReference type="ARBA" id="ARBA00023204"/>
    </source>
</evidence>
<name>A0A8W8N9G8_MAGGI</name>
<dbReference type="GO" id="GO:0005524">
    <property type="term" value="F:ATP binding"/>
    <property type="evidence" value="ECO:0007669"/>
    <property type="project" value="UniProtKB-KW"/>
</dbReference>
<evidence type="ECO:0000256" key="8">
    <source>
        <dbReference type="ARBA" id="ARBA00023054"/>
    </source>
</evidence>
<feature type="coiled-coil region" evidence="13">
    <location>
        <begin position="672"/>
        <end position="895"/>
    </location>
</feature>
<organism evidence="16 17">
    <name type="scientific">Magallana gigas</name>
    <name type="common">Pacific oyster</name>
    <name type="synonym">Crassostrea gigas</name>
    <dbReference type="NCBI Taxonomy" id="29159"/>
    <lineage>
        <taxon>Eukaryota</taxon>
        <taxon>Metazoa</taxon>
        <taxon>Spiralia</taxon>
        <taxon>Lophotrochozoa</taxon>
        <taxon>Mollusca</taxon>
        <taxon>Bivalvia</taxon>
        <taxon>Autobranchia</taxon>
        <taxon>Pteriomorphia</taxon>
        <taxon>Ostreida</taxon>
        <taxon>Ostreoidea</taxon>
        <taxon>Ostreidae</taxon>
        <taxon>Magallana</taxon>
    </lineage>
</organism>
<dbReference type="GO" id="GO:0035861">
    <property type="term" value="C:site of double-strand break"/>
    <property type="evidence" value="ECO:0007669"/>
    <property type="project" value="TreeGrafter"/>
</dbReference>
<accession>A0A8W8N9G8</accession>
<dbReference type="AlphaFoldDB" id="A0A8W8N9G8"/>
<feature type="coiled-coil region" evidence="13">
    <location>
        <begin position="304"/>
        <end position="430"/>
    </location>
</feature>
<dbReference type="InterPro" id="IPR027417">
    <property type="entry name" value="P-loop_NTPase"/>
</dbReference>
<dbReference type="Pfam" id="PF13476">
    <property type="entry name" value="AAA_23"/>
    <property type="match status" value="1"/>
</dbReference>
<evidence type="ECO:0000256" key="5">
    <source>
        <dbReference type="ARBA" id="ARBA00022741"/>
    </source>
</evidence>
<dbReference type="GO" id="GO:0000724">
    <property type="term" value="P:double-strand break repair via homologous recombination"/>
    <property type="evidence" value="ECO:0007669"/>
    <property type="project" value="TreeGrafter"/>
</dbReference>
<dbReference type="SUPFAM" id="SSF52540">
    <property type="entry name" value="P-loop containing nucleoside triphosphate hydrolases"/>
    <property type="match status" value="2"/>
</dbReference>
<evidence type="ECO:0000256" key="2">
    <source>
        <dbReference type="ARBA" id="ARBA00004286"/>
    </source>
</evidence>
<keyword evidence="5" id="KW-0547">Nucleotide-binding</keyword>
<evidence type="ECO:0000256" key="4">
    <source>
        <dbReference type="ARBA" id="ARBA00022454"/>
    </source>
</evidence>
<evidence type="ECO:0000313" key="16">
    <source>
        <dbReference type="EnsemblMetazoa" id="G52.4:cds"/>
    </source>
</evidence>
<evidence type="ECO:0000259" key="15">
    <source>
        <dbReference type="Pfam" id="PF13476"/>
    </source>
</evidence>
<dbReference type="GO" id="GO:0003697">
    <property type="term" value="F:single-stranded DNA binding"/>
    <property type="evidence" value="ECO:0007669"/>
    <property type="project" value="TreeGrafter"/>
</dbReference>
<evidence type="ECO:0000256" key="11">
    <source>
        <dbReference type="ARBA" id="ARBA00023242"/>
    </source>
</evidence>
<protein>
    <recommendedName>
        <fullName evidence="12">Structural maintenance of chromosomes protein 6</fullName>
    </recommendedName>
</protein>
<proteinExistence type="inferred from homology"/>
<reference evidence="16" key="1">
    <citation type="submission" date="2022-08" db="UniProtKB">
        <authorList>
            <consortium name="EnsemblMetazoa"/>
        </authorList>
    </citation>
    <scope>IDENTIFICATION</scope>
    <source>
        <strain evidence="16">05x7-T-G4-1.051#20</strain>
    </source>
</reference>
<dbReference type="Gene3D" id="1.10.287.1490">
    <property type="match status" value="1"/>
</dbReference>
<evidence type="ECO:0000256" key="14">
    <source>
        <dbReference type="SAM" id="MobiDB-lite"/>
    </source>
</evidence>
<dbReference type="GO" id="GO:0003684">
    <property type="term" value="F:damaged DNA binding"/>
    <property type="evidence" value="ECO:0007669"/>
    <property type="project" value="TreeGrafter"/>
</dbReference>
<keyword evidence="11" id="KW-0539">Nucleus</keyword>
<keyword evidence="9" id="KW-0233">DNA recombination</keyword>
<dbReference type="FunFam" id="3.40.50.300:FF:000959">
    <property type="entry name" value="structural maintenance of chromosomes protein 6"/>
    <property type="match status" value="1"/>
</dbReference>
<dbReference type="GO" id="GO:0030915">
    <property type="term" value="C:Smc5-Smc6 complex"/>
    <property type="evidence" value="ECO:0007669"/>
    <property type="project" value="TreeGrafter"/>
</dbReference>
<evidence type="ECO:0000256" key="6">
    <source>
        <dbReference type="ARBA" id="ARBA00022763"/>
    </source>
</evidence>
<sequence>MSKRKGEELAGPSRKKTTSQAGTSSRVTEEEDEDEMNLTQRADFDINSKEADIGIIEKICLKNFMCHSRLDVSLGPHVNFIVGRNGSGKSAIITALVVGLGGKASVTSRGSTIKGFIKTGKYNAEVEIHLRNRGPDAFKASTYGDKIIVERKFTHDGSSSYKLKSKEGKVVSTKREELNAILDQFNIQVDNPVAILNQDTSRNFLNSKSPHDRYKFFLKATQLEQMLLDYTRANEQREITKEIIEKKQQTLPTLEKEVLDWEQKFKSLTALDELKGKMEKRKQELAWAFVISRERDLQQMQKCLQQEESRIPKFKQKVEEAKAKVETCIQKHNELKELLRTTNEEVKLLRPQFDAAKETLKEAKADLRNRQNEFRKKESELRKLAKERDDINARIQELHKSAQHDYEAERRAREEKIGNLQEQANALKAQQTTTEHDLENFRAAVTKHKGEERQMQMDVNSMKSHEDKRKKQLNDLLSAKNDRLARFGPYMPTLLQHIEERYRRGEFHQKPRGPLGACFKLKEPKWAMGVERCLGALLQSFCCHDHHDEKVLESVFDRVCNDRQRPSIIVSRFKGSVYDISRLRAHSERFPAVFDMIDCNDPVVMNTLIDQRGIENILLIEDKKEARTVMDPDVQAQPRNCHEAFTIEGDQVHSVPSLRYYSNNNTHARFLTSNTEQDIHRLQGELTQLRQEIQKKEQVKVTVRDNLRQNQSEEKKCETQLMKIGQRLNKLNNEIYELKSVEDPAPIDVTTLEEEVSNLETQITEMSAVRDELHTQYQEALSQFQAEEQKFKEVESKMREKAEVGEPLKDEFGLAQVDIEQAKSHRKHYEQKLSEQEAKIKEEQRKVEEESKVLESDVKKAQQICAERMNTRRSIQNLESEITQISKQIKAEEKSRGNAEEITRTFHEKRDMYRKIVTEVKQCRSFIQQLEKVMIHRQQQYSEFRKLIAMRAKYFFIVLLSNRNYTGKMSFNHSKETLEMNVQPTSSEGEGAKDMRSLSGGERSFSTVCFILALWDAMESPFRCLDEFDVFMDMVNRRISMDMMMVVARNQKHKQFIFLTPQNMSKLGIEIKSSKIFWMPDPDRGQGVLPFEPIHNEDEETQE</sequence>
<keyword evidence="17" id="KW-1185">Reference proteome</keyword>
<dbReference type="InterPro" id="IPR038729">
    <property type="entry name" value="Rad50/SbcC_AAA"/>
</dbReference>
<dbReference type="GO" id="GO:0005634">
    <property type="term" value="C:nucleus"/>
    <property type="evidence" value="ECO:0007669"/>
    <property type="project" value="UniProtKB-SubCell"/>
</dbReference>
<evidence type="ECO:0000313" key="17">
    <source>
        <dbReference type="Proteomes" id="UP000005408"/>
    </source>
</evidence>
<evidence type="ECO:0000256" key="3">
    <source>
        <dbReference type="ARBA" id="ARBA00006793"/>
    </source>
</evidence>
<feature type="domain" description="Rad50/SbcC-type AAA" evidence="15">
    <location>
        <begin position="58"/>
        <end position="285"/>
    </location>
</feature>
<evidence type="ECO:0000256" key="12">
    <source>
        <dbReference type="ARBA" id="ARBA00069480"/>
    </source>
</evidence>
<feature type="region of interest" description="Disordered" evidence="14">
    <location>
        <begin position="1"/>
        <end position="41"/>
    </location>
</feature>
<keyword evidence="8 13" id="KW-0175">Coiled coil</keyword>
<dbReference type="PANTHER" id="PTHR19306">
    <property type="entry name" value="STRUCTURAL MAINTENANCE OF CHROMOSOMES 5,6 SMC5, SMC6"/>
    <property type="match status" value="1"/>
</dbReference>
<comment type="subcellular location">
    <subcellularLocation>
        <location evidence="2">Chromosome</location>
    </subcellularLocation>
    <subcellularLocation>
        <location evidence="1">Nucleus</location>
    </subcellularLocation>
</comment>
<comment type="similarity">
    <text evidence="3">Belongs to the SMC family. SMC6 subfamily.</text>
</comment>
<dbReference type="EnsemblMetazoa" id="G52.4">
    <property type="protein sequence ID" value="G52.4:cds"/>
    <property type="gene ID" value="G52"/>
</dbReference>